<comment type="similarity">
    <text evidence="1">Belongs to the BlaI transcriptional regulatory family.</text>
</comment>
<evidence type="ECO:0000256" key="1">
    <source>
        <dbReference type="ARBA" id="ARBA00011046"/>
    </source>
</evidence>
<dbReference type="InterPro" id="IPR036388">
    <property type="entry name" value="WH-like_DNA-bd_sf"/>
</dbReference>
<organism evidence="5">
    <name type="scientific">uncultured Armatimonadetes bacterium</name>
    <dbReference type="NCBI Taxonomy" id="157466"/>
    <lineage>
        <taxon>Bacteria</taxon>
        <taxon>Bacillati</taxon>
        <taxon>Armatimonadota</taxon>
        <taxon>environmental samples</taxon>
    </lineage>
</organism>
<reference evidence="5" key="1">
    <citation type="submission" date="2020-02" db="EMBL/GenBank/DDBJ databases">
        <authorList>
            <person name="Meier V. D."/>
        </authorList>
    </citation>
    <scope>NUCLEOTIDE SEQUENCE</scope>
    <source>
        <strain evidence="5">AVDCRST_MAG63</strain>
    </source>
</reference>
<dbReference type="GO" id="GO:0045892">
    <property type="term" value="P:negative regulation of DNA-templated transcription"/>
    <property type="evidence" value="ECO:0007669"/>
    <property type="project" value="InterPro"/>
</dbReference>
<dbReference type="InterPro" id="IPR005650">
    <property type="entry name" value="BlaI_family"/>
</dbReference>
<evidence type="ECO:0000256" key="2">
    <source>
        <dbReference type="ARBA" id="ARBA00023015"/>
    </source>
</evidence>
<dbReference type="Pfam" id="PF03965">
    <property type="entry name" value="Penicillinase_R"/>
    <property type="match status" value="1"/>
</dbReference>
<gene>
    <name evidence="5" type="ORF">AVDCRST_MAG63-3135</name>
</gene>
<accession>A0A6J4JBN2</accession>
<dbReference type="Gene3D" id="1.10.10.10">
    <property type="entry name" value="Winged helix-like DNA-binding domain superfamily/Winged helix DNA-binding domain"/>
    <property type="match status" value="1"/>
</dbReference>
<evidence type="ECO:0000256" key="4">
    <source>
        <dbReference type="ARBA" id="ARBA00023163"/>
    </source>
</evidence>
<evidence type="ECO:0000256" key="3">
    <source>
        <dbReference type="ARBA" id="ARBA00023125"/>
    </source>
</evidence>
<dbReference type="EMBL" id="CADCTO010000413">
    <property type="protein sequence ID" value="CAA9274587.1"/>
    <property type="molecule type" value="Genomic_DNA"/>
</dbReference>
<dbReference type="PIRSF" id="PIRSF019455">
    <property type="entry name" value="CopR_AtkY"/>
    <property type="match status" value="1"/>
</dbReference>
<name>A0A6J4JBN2_9BACT</name>
<proteinExistence type="inferred from homology"/>
<dbReference type="InterPro" id="IPR036390">
    <property type="entry name" value="WH_DNA-bd_sf"/>
</dbReference>
<evidence type="ECO:0000313" key="5">
    <source>
        <dbReference type="EMBL" id="CAA9274587.1"/>
    </source>
</evidence>
<protein>
    <recommendedName>
        <fullName evidence="6">Transcriptional repressor, BlaI/MecI family</fullName>
    </recommendedName>
</protein>
<dbReference type="Gene3D" id="1.10.4040.10">
    <property type="entry name" value="Penicillinase repressor domain"/>
    <property type="match status" value="1"/>
</dbReference>
<dbReference type="GO" id="GO:0003677">
    <property type="term" value="F:DNA binding"/>
    <property type="evidence" value="ECO:0007669"/>
    <property type="project" value="UniProtKB-KW"/>
</dbReference>
<dbReference type="AlphaFoldDB" id="A0A6J4JBN2"/>
<dbReference type="SUPFAM" id="SSF46785">
    <property type="entry name" value="Winged helix' DNA-binding domain"/>
    <property type="match status" value="1"/>
</dbReference>
<evidence type="ECO:0008006" key="6">
    <source>
        <dbReference type="Google" id="ProtNLM"/>
    </source>
</evidence>
<keyword evidence="3" id="KW-0238">DNA-binding</keyword>
<keyword evidence="2" id="KW-0805">Transcription regulation</keyword>
<sequence length="131" mass="15353">MRRRERLGEGQLEVLRYAQDHHPVTVRQVAEYLAESRGLTRTTALNVMERLREKGYLQRESINGVYHYSPVQTKPQLMQDLVRSFVQQALGGSLEPFVAYLAEEARLTDAEAERLRQRVRDLQERQEGEER</sequence>
<keyword evidence="4" id="KW-0804">Transcription</keyword>